<dbReference type="EMBL" id="JACOOI010000016">
    <property type="protein sequence ID" value="MBC5644258.1"/>
    <property type="molecule type" value="Genomic_DNA"/>
</dbReference>
<dbReference type="Proteomes" id="UP000644010">
    <property type="component" value="Unassembled WGS sequence"/>
</dbReference>
<comment type="caution">
    <text evidence="1">The sequence shown here is derived from an EMBL/GenBank/DDBJ whole genome shotgun (WGS) entry which is preliminary data.</text>
</comment>
<organism evidence="1 2">
    <name type="scientific">Parabacteroides segnis</name>
    <dbReference type="NCBI Taxonomy" id="2763058"/>
    <lineage>
        <taxon>Bacteria</taxon>
        <taxon>Pseudomonadati</taxon>
        <taxon>Bacteroidota</taxon>
        <taxon>Bacteroidia</taxon>
        <taxon>Bacteroidales</taxon>
        <taxon>Tannerellaceae</taxon>
        <taxon>Parabacteroides</taxon>
    </lineage>
</organism>
<reference evidence="1 2" key="1">
    <citation type="submission" date="2020-08" db="EMBL/GenBank/DDBJ databases">
        <title>Genome public.</title>
        <authorList>
            <person name="Liu C."/>
            <person name="Sun Q."/>
        </authorList>
    </citation>
    <scope>NUCLEOTIDE SEQUENCE [LARGE SCALE GENOMIC DNA]</scope>
    <source>
        <strain evidence="1 2">BX2</strain>
    </source>
</reference>
<gene>
    <name evidence="1" type="ORF">H8S77_15355</name>
</gene>
<dbReference type="RefSeq" id="WP_186960160.1">
    <property type="nucleotide sequence ID" value="NZ_JACOOI010000016.1"/>
</dbReference>
<keyword evidence="2" id="KW-1185">Reference proteome</keyword>
<protein>
    <submittedName>
        <fullName evidence="1">Uncharacterized protein</fullName>
    </submittedName>
</protein>
<sequence length="99" mass="11490">MMTFVQISRTFGDCTAVYDVLLDREYTVRELINEILTRNEWGEIGVLQGAKRNLFDDPHCEYRYSELLSTLPDEYLNRTIGKISANGGWSCMNYLLTLK</sequence>
<name>A0ABR7E3M7_9BACT</name>
<proteinExistence type="predicted"/>
<accession>A0ABR7E3M7</accession>
<evidence type="ECO:0000313" key="1">
    <source>
        <dbReference type="EMBL" id="MBC5644258.1"/>
    </source>
</evidence>
<evidence type="ECO:0000313" key="2">
    <source>
        <dbReference type="Proteomes" id="UP000644010"/>
    </source>
</evidence>